<accession>Q7XNZ3</accession>
<feature type="domain" description="DUF4218" evidence="1">
    <location>
        <begin position="379"/>
        <end position="481"/>
    </location>
</feature>
<sequence>MVVAEEEEVHAVEPVDDDDIVGDNSQHNTVDDAGDGNVSVDDGNFADLEEMLRHAECEVVAGSARGLYNFDALKKAAKDLLYDEAKGCEKDFTLLRMVLELMRLKTRNSWSDISFNDLLVLLKKLFPQPNSLPTSTYEAKKLICSLSLGKRKYILLAILLQGPRQPGNDMDVFLEPLLEDMHDLWKHGIRVWDEFLQEYFTLYAVIFVTVNDLPALFSLSGQINEEDGPRYLCGWYRAQNISTALLRMVMHQNHGRVIKCQNDKKNVKVVFGKAKKKETNKRKRNDAEVPTSHSGTFKKHSIFSNYLPYWRDLEVRHSVDFMHLEKNVFDSTIRIILDIPTTTKDGLKSLFLAIAIRAIEPVHVKMVITKLCYFFNAISQKVIDPEELGPLRAFAIETVCELEMCFPPSFFDMMQHLIVYIVPQIIALGPLCLHQMWPFERYMSILKGYVRNRAHPEGSMIEGYTTEEVVECCIDYLKDGKAIGLQVPRYEGRLCREGTKGKKRIRDNDYKKVKDAHFTVLQQLAIVEPYIKQHLHELQATNVGRSNA</sequence>
<evidence type="ECO:0000313" key="3">
    <source>
        <dbReference type="Proteomes" id="UP000000763"/>
    </source>
</evidence>
<evidence type="ECO:0000313" key="2">
    <source>
        <dbReference type="EMBL" id="CAE03852.1"/>
    </source>
</evidence>
<name>Q7XNZ3_ORYSJ</name>
<dbReference type="InterPro" id="IPR025452">
    <property type="entry name" value="DUF4218"/>
</dbReference>
<dbReference type="EMBL" id="AL663013">
    <property type="protein sequence ID" value="CAE03852.1"/>
    <property type="molecule type" value="Genomic_DNA"/>
</dbReference>
<dbReference type="AlphaFoldDB" id="Q7XNZ3"/>
<organism evidence="2 3">
    <name type="scientific">Oryza sativa subsp. japonica</name>
    <name type="common">Rice</name>
    <dbReference type="NCBI Taxonomy" id="39947"/>
    <lineage>
        <taxon>Eukaryota</taxon>
        <taxon>Viridiplantae</taxon>
        <taxon>Streptophyta</taxon>
        <taxon>Embryophyta</taxon>
        <taxon>Tracheophyta</taxon>
        <taxon>Spermatophyta</taxon>
        <taxon>Magnoliopsida</taxon>
        <taxon>Liliopsida</taxon>
        <taxon>Poales</taxon>
        <taxon>Poaceae</taxon>
        <taxon>BOP clade</taxon>
        <taxon>Oryzoideae</taxon>
        <taxon>Oryzeae</taxon>
        <taxon>Oryzinae</taxon>
        <taxon>Oryza</taxon>
        <taxon>Oryza sativa</taxon>
    </lineage>
</organism>
<evidence type="ECO:0000259" key="1">
    <source>
        <dbReference type="Pfam" id="PF13960"/>
    </source>
</evidence>
<gene>
    <name evidence="2" type="primary">OSJNBb0089K06.17</name>
</gene>
<dbReference type="Pfam" id="PF02992">
    <property type="entry name" value="Transposase_21"/>
    <property type="match status" value="1"/>
</dbReference>
<proteinExistence type="predicted"/>
<reference evidence="3" key="2">
    <citation type="journal article" date="2008" name="Nucleic Acids Res.">
        <title>The rice annotation project database (RAP-DB): 2008 update.</title>
        <authorList>
            <consortium name="The rice annotation project (RAP)"/>
        </authorList>
    </citation>
    <scope>GENOME REANNOTATION</scope>
    <source>
        <strain evidence="3">cv. Nipponbare</strain>
    </source>
</reference>
<dbReference type="InterPro" id="IPR004242">
    <property type="entry name" value="Transposase_21"/>
</dbReference>
<dbReference type="PANTHER" id="PTHR48258:SF9">
    <property type="entry name" value="OS01G0348150 PROTEIN"/>
    <property type="match status" value="1"/>
</dbReference>
<reference evidence="3" key="1">
    <citation type="journal article" date="2005" name="Nature">
        <title>The map-based sequence of the rice genome.</title>
        <authorList>
            <consortium name="International rice genome sequencing project (IRGSP)"/>
            <person name="Matsumoto T."/>
            <person name="Wu J."/>
            <person name="Kanamori H."/>
            <person name="Katayose Y."/>
            <person name="Fujisawa M."/>
            <person name="Namiki N."/>
            <person name="Mizuno H."/>
            <person name="Yamamoto K."/>
            <person name="Antonio B.A."/>
            <person name="Baba T."/>
            <person name="Sakata K."/>
            <person name="Nagamura Y."/>
            <person name="Aoki H."/>
            <person name="Arikawa K."/>
            <person name="Arita K."/>
            <person name="Bito T."/>
            <person name="Chiden Y."/>
            <person name="Fujitsuka N."/>
            <person name="Fukunaka R."/>
            <person name="Hamada M."/>
            <person name="Harada C."/>
            <person name="Hayashi A."/>
            <person name="Hijishita S."/>
            <person name="Honda M."/>
            <person name="Hosokawa S."/>
            <person name="Ichikawa Y."/>
            <person name="Idonuma A."/>
            <person name="Iijima M."/>
            <person name="Ikeda M."/>
            <person name="Ikeno M."/>
            <person name="Ito K."/>
            <person name="Ito S."/>
            <person name="Ito T."/>
            <person name="Ito Y."/>
            <person name="Ito Y."/>
            <person name="Iwabuchi A."/>
            <person name="Kamiya K."/>
            <person name="Karasawa W."/>
            <person name="Kurita K."/>
            <person name="Katagiri S."/>
            <person name="Kikuta A."/>
            <person name="Kobayashi H."/>
            <person name="Kobayashi N."/>
            <person name="Machita K."/>
            <person name="Maehara T."/>
            <person name="Masukawa M."/>
            <person name="Mizubayashi T."/>
            <person name="Mukai Y."/>
            <person name="Nagasaki H."/>
            <person name="Nagata Y."/>
            <person name="Naito S."/>
            <person name="Nakashima M."/>
            <person name="Nakama Y."/>
            <person name="Nakamichi Y."/>
            <person name="Nakamura M."/>
            <person name="Meguro A."/>
            <person name="Negishi M."/>
            <person name="Ohta I."/>
            <person name="Ohta T."/>
            <person name="Okamoto M."/>
            <person name="Ono N."/>
            <person name="Saji S."/>
            <person name="Sakaguchi M."/>
            <person name="Sakai K."/>
            <person name="Shibata M."/>
            <person name="Shimokawa T."/>
            <person name="Song J."/>
            <person name="Takazaki Y."/>
            <person name="Terasawa K."/>
            <person name="Tsugane M."/>
            <person name="Tsuji K."/>
            <person name="Ueda S."/>
            <person name="Waki K."/>
            <person name="Yamagata H."/>
            <person name="Yamamoto M."/>
            <person name="Yamamoto S."/>
            <person name="Yamane H."/>
            <person name="Yoshiki S."/>
            <person name="Yoshihara R."/>
            <person name="Yukawa K."/>
            <person name="Zhong H."/>
            <person name="Yano M."/>
            <person name="Yuan Q."/>
            <person name="Ouyang S."/>
            <person name="Liu J."/>
            <person name="Jones K.M."/>
            <person name="Gansberger K."/>
            <person name="Moffat K."/>
            <person name="Hill J."/>
            <person name="Bera J."/>
            <person name="Fadrosh D."/>
            <person name="Jin S."/>
            <person name="Johri S."/>
            <person name="Kim M."/>
            <person name="Overton L."/>
            <person name="Reardon M."/>
            <person name="Tsitrin T."/>
            <person name="Vuong H."/>
            <person name="Weaver B."/>
            <person name="Ciecko A."/>
            <person name="Tallon L."/>
            <person name="Jackson J."/>
            <person name="Pai G."/>
            <person name="Aken S.V."/>
            <person name="Utterback T."/>
            <person name="Reidmuller S."/>
            <person name="Feldblyum T."/>
            <person name="Hsiao J."/>
            <person name="Zismann V."/>
            <person name="Iobst S."/>
            <person name="de Vazeille A.R."/>
            <person name="Buell C.R."/>
            <person name="Ying K."/>
            <person name="Li Y."/>
            <person name="Lu T."/>
            <person name="Huang Y."/>
            <person name="Zhao Q."/>
            <person name="Feng Q."/>
            <person name="Zhang L."/>
            <person name="Zhu J."/>
            <person name="Weng Q."/>
            <person name="Mu J."/>
            <person name="Lu Y."/>
            <person name="Fan D."/>
            <person name="Liu Y."/>
            <person name="Guan J."/>
            <person name="Zhang Y."/>
            <person name="Yu S."/>
            <person name="Liu X."/>
            <person name="Zhang Y."/>
            <person name="Hong G."/>
            <person name="Han B."/>
            <person name="Choisne N."/>
            <person name="Demange N."/>
            <person name="Orjeda G."/>
            <person name="Samain S."/>
            <person name="Cattolico L."/>
            <person name="Pelletier E."/>
            <person name="Couloux A."/>
            <person name="Segurens B."/>
            <person name="Wincker P."/>
            <person name="D'Hont A."/>
            <person name="Scarpelli C."/>
            <person name="Weissenbach J."/>
            <person name="Salanoubat M."/>
            <person name="Quetier F."/>
            <person name="Yu Y."/>
            <person name="Kim H.R."/>
            <person name="Rambo T."/>
            <person name="Currie J."/>
            <person name="Collura K."/>
            <person name="Luo M."/>
            <person name="Yang T."/>
            <person name="Ammiraju J.S.S."/>
            <person name="Engler F."/>
            <person name="Soderlund C."/>
            <person name="Wing R.A."/>
            <person name="Palmer L.E."/>
            <person name="de la Bastide M."/>
            <person name="Spiegel L."/>
            <person name="Nascimento L."/>
            <person name="Zutavern T."/>
            <person name="O'Shaughnessy A."/>
            <person name="Dike S."/>
            <person name="Dedhia N."/>
            <person name="Preston R."/>
            <person name="Balija V."/>
            <person name="McCombie W.R."/>
            <person name="Chow T."/>
            <person name="Chen H."/>
            <person name="Chung M."/>
            <person name="Chen C."/>
            <person name="Shaw J."/>
            <person name="Wu H."/>
            <person name="Hsiao K."/>
            <person name="Chao Y."/>
            <person name="Chu M."/>
            <person name="Cheng C."/>
            <person name="Hour A."/>
            <person name="Lee P."/>
            <person name="Lin S."/>
            <person name="Lin Y."/>
            <person name="Liou J."/>
            <person name="Liu S."/>
            <person name="Hsing Y."/>
            <person name="Raghuvanshi S."/>
            <person name="Mohanty A."/>
            <person name="Bharti A.K."/>
            <person name="Gaur A."/>
            <person name="Gupta V."/>
            <person name="Kumar D."/>
            <person name="Ravi V."/>
            <person name="Vij S."/>
            <person name="Kapur A."/>
            <person name="Khurana P."/>
            <person name="Khurana P."/>
            <person name="Khurana J.P."/>
            <person name="Tyagi A.K."/>
            <person name="Gaikwad K."/>
            <person name="Singh A."/>
            <person name="Dalal V."/>
            <person name="Srivastava S."/>
            <person name="Dixit A."/>
            <person name="Pal A.K."/>
            <person name="Ghazi I.A."/>
            <person name="Yadav M."/>
            <person name="Pandit A."/>
            <person name="Bhargava A."/>
            <person name="Sureshbabu K."/>
            <person name="Batra K."/>
            <person name="Sharma T.R."/>
            <person name="Mohapatra T."/>
            <person name="Singh N.K."/>
            <person name="Messing J."/>
            <person name="Nelson A.B."/>
            <person name="Fuks G."/>
            <person name="Kavchok S."/>
            <person name="Keizer G."/>
            <person name="Linton E."/>
            <person name="Llaca V."/>
            <person name="Song R."/>
            <person name="Tanyolac B."/>
            <person name="Young S."/>
            <person name="Ho-Il K."/>
            <person name="Hahn J.H."/>
            <person name="Sangsakoo G."/>
            <person name="Vanavichit A."/>
            <person name="de Mattos Luiz.A.T."/>
            <person name="Zimmer P.D."/>
            <person name="Malone G."/>
            <person name="Dellagostin O."/>
            <person name="de Oliveira A.C."/>
            <person name="Bevan M."/>
            <person name="Bancroft I."/>
            <person name="Minx P."/>
            <person name="Cordum H."/>
            <person name="Wilson R."/>
            <person name="Cheng Z."/>
            <person name="Jin W."/>
            <person name="Jiang J."/>
            <person name="Leong S.A."/>
            <person name="Iwama H."/>
            <person name="Gojobori T."/>
            <person name="Itoh T."/>
            <person name="Niimura Y."/>
            <person name="Fujii Y."/>
            <person name="Habara T."/>
            <person name="Sakai H."/>
            <person name="Sato Y."/>
            <person name="Wilson G."/>
            <person name="Kumar K."/>
            <person name="McCouch S."/>
            <person name="Juretic N."/>
            <person name="Hoen D."/>
            <person name="Wright S."/>
            <person name="Bruskiewich R."/>
            <person name="Bureau T."/>
            <person name="Miyao A."/>
            <person name="Hirochika H."/>
            <person name="Nishikawa T."/>
            <person name="Kadowaki K."/>
            <person name="Sugiura M."/>
            <person name="Burr B."/>
            <person name="Sasaki T."/>
        </authorList>
    </citation>
    <scope>NUCLEOTIDE SEQUENCE [LARGE SCALE GENOMIC DNA]</scope>
    <source>
        <strain evidence="3">cv. Nipponbare</strain>
    </source>
</reference>
<dbReference type="PANTHER" id="PTHR48258">
    <property type="entry name" value="DUF4218 DOMAIN-CONTAINING PROTEIN-RELATED"/>
    <property type="match status" value="1"/>
</dbReference>
<dbReference type="Proteomes" id="UP000000763">
    <property type="component" value="Chromosome 4"/>
</dbReference>
<dbReference type="Pfam" id="PF13960">
    <property type="entry name" value="DUF4218"/>
    <property type="match status" value="1"/>
</dbReference>
<protein>
    <submittedName>
        <fullName evidence="2">OSJNBb0089K06.17 protein</fullName>
    </submittedName>
</protein>